<dbReference type="Gene3D" id="3.40.50.1240">
    <property type="entry name" value="Phosphoglycerate mutase-like"/>
    <property type="match status" value="1"/>
</dbReference>
<accession>A0A2H0YP35</accession>
<dbReference type="PANTHER" id="PTHR47821">
    <property type="entry name" value="PHOSPHOGLYCERATE MUTASE FAMILY PROTEIN"/>
    <property type="match status" value="1"/>
</dbReference>
<evidence type="ECO:0000256" key="1">
    <source>
        <dbReference type="PIRSR" id="PIRSR613078-2"/>
    </source>
</evidence>
<evidence type="ECO:0000313" key="3">
    <source>
        <dbReference type="Proteomes" id="UP000231472"/>
    </source>
</evidence>
<evidence type="ECO:0000313" key="2">
    <source>
        <dbReference type="EMBL" id="PIS40264.1"/>
    </source>
</evidence>
<feature type="binding site" evidence="1">
    <location>
        <position position="66"/>
    </location>
    <ligand>
        <name>substrate</name>
    </ligand>
</feature>
<sequence>MKLKNKYILLRHGETIYQTKKKGLLYPWTSVNLVGLTKKGKEQVKSVVEKFKAKNVDLIYSSDFLRTCQTAEIVAKILGLKIIFDKRLRDINFGIFYGGKIDEYRKFFTNKKQKFFKRPPKGESWRDVKKRTIDFIKDIEKKYKNKTIIIISHGDPIWLLNGFLKGLNEKELLEKNQFDDTFSSVKGFYPGLSEFLEVK</sequence>
<dbReference type="Proteomes" id="UP000231472">
    <property type="component" value="Unassembled WGS sequence"/>
</dbReference>
<organism evidence="2 3">
    <name type="scientific">Candidatus Nealsonbacteria bacterium CG08_land_8_20_14_0_20_36_22</name>
    <dbReference type="NCBI Taxonomy" id="1974704"/>
    <lineage>
        <taxon>Bacteria</taxon>
        <taxon>Candidatus Nealsoniibacteriota</taxon>
    </lineage>
</organism>
<comment type="caution">
    <text evidence="2">The sequence shown here is derived from an EMBL/GenBank/DDBJ whole genome shotgun (WGS) entry which is preliminary data.</text>
</comment>
<name>A0A2H0YP35_9BACT</name>
<reference evidence="3" key="1">
    <citation type="submission" date="2017-09" db="EMBL/GenBank/DDBJ databases">
        <title>Depth-based differentiation of microbial function through sediment-hosted aquifers and enrichment of novel symbionts in the deep terrestrial subsurface.</title>
        <authorList>
            <person name="Probst A.J."/>
            <person name="Ladd B."/>
            <person name="Jarett J.K."/>
            <person name="Geller-Mcgrath D.E."/>
            <person name="Sieber C.M.K."/>
            <person name="Emerson J.B."/>
            <person name="Anantharaman K."/>
            <person name="Thomas B.C."/>
            <person name="Malmstrom R."/>
            <person name="Stieglmeier M."/>
            <person name="Klingl A."/>
            <person name="Woyke T."/>
            <person name="Ryan C.M."/>
            <person name="Banfield J.F."/>
        </authorList>
    </citation>
    <scope>NUCLEOTIDE SEQUENCE [LARGE SCALE GENOMIC DNA]</scope>
</reference>
<dbReference type="AlphaFoldDB" id="A0A2H0YP35"/>
<dbReference type="EMBL" id="PEYC01000017">
    <property type="protein sequence ID" value="PIS40264.1"/>
    <property type="molecule type" value="Genomic_DNA"/>
</dbReference>
<dbReference type="InterPro" id="IPR029033">
    <property type="entry name" value="His_PPase_superfam"/>
</dbReference>
<dbReference type="Pfam" id="PF00300">
    <property type="entry name" value="His_Phos_1"/>
    <property type="match status" value="1"/>
</dbReference>
<dbReference type="CDD" id="cd07067">
    <property type="entry name" value="HP_PGM_like"/>
    <property type="match status" value="1"/>
</dbReference>
<gene>
    <name evidence="2" type="ORF">COT32_00750</name>
</gene>
<proteinExistence type="predicted"/>
<dbReference type="InterPro" id="IPR013078">
    <property type="entry name" value="His_Pase_superF_clade-1"/>
</dbReference>
<dbReference type="PANTHER" id="PTHR47821:SF2">
    <property type="entry name" value="PHOSPHOGLYCERATE MUTASE FAMILY PROTEIN"/>
    <property type="match status" value="1"/>
</dbReference>
<evidence type="ECO:0008006" key="4">
    <source>
        <dbReference type="Google" id="ProtNLM"/>
    </source>
</evidence>
<dbReference type="SUPFAM" id="SSF53254">
    <property type="entry name" value="Phosphoglycerate mutase-like"/>
    <property type="match status" value="1"/>
</dbReference>
<dbReference type="SMART" id="SM00855">
    <property type="entry name" value="PGAM"/>
    <property type="match status" value="1"/>
</dbReference>
<protein>
    <recommendedName>
        <fullName evidence="4">Histidine phosphatase family protein</fullName>
    </recommendedName>
</protein>